<reference evidence="2" key="1">
    <citation type="submission" date="2014-09" db="EMBL/GenBank/DDBJ databases">
        <authorList>
            <person name="Magalhaes I.L.F."/>
            <person name="Oliveira U."/>
            <person name="Santos F.R."/>
            <person name="Vidigal T.H.D.A."/>
            <person name="Brescovit A.D."/>
            <person name="Santos A.J."/>
        </authorList>
    </citation>
    <scope>NUCLEOTIDE SEQUENCE</scope>
    <source>
        <tissue evidence="2">Shoot tissue taken approximately 20 cm above the soil surface</tissue>
    </source>
</reference>
<name>A0A0A9B6X1_ARUDO</name>
<feature type="compositionally biased region" description="Low complexity" evidence="1">
    <location>
        <begin position="16"/>
        <end position="28"/>
    </location>
</feature>
<accession>A0A0A9B6X1</accession>
<evidence type="ECO:0000313" key="2">
    <source>
        <dbReference type="EMBL" id="JAD56935.1"/>
    </source>
</evidence>
<feature type="compositionally biased region" description="Basic and acidic residues" evidence="1">
    <location>
        <begin position="30"/>
        <end position="52"/>
    </location>
</feature>
<proteinExistence type="predicted"/>
<dbReference type="AlphaFoldDB" id="A0A0A9B6X1"/>
<organism evidence="2">
    <name type="scientific">Arundo donax</name>
    <name type="common">Giant reed</name>
    <name type="synonym">Donax arundinaceus</name>
    <dbReference type="NCBI Taxonomy" id="35708"/>
    <lineage>
        <taxon>Eukaryota</taxon>
        <taxon>Viridiplantae</taxon>
        <taxon>Streptophyta</taxon>
        <taxon>Embryophyta</taxon>
        <taxon>Tracheophyta</taxon>
        <taxon>Spermatophyta</taxon>
        <taxon>Magnoliopsida</taxon>
        <taxon>Liliopsida</taxon>
        <taxon>Poales</taxon>
        <taxon>Poaceae</taxon>
        <taxon>PACMAD clade</taxon>
        <taxon>Arundinoideae</taxon>
        <taxon>Arundineae</taxon>
        <taxon>Arundo</taxon>
    </lineage>
</organism>
<feature type="region of interest" description="Disordered" evidence="1">
    <location>
        <begin position="1"/>
        <end position="91"/>
    </location>
</feature>
<protein>
    <submittedName>
        <fullName evidence="2">Uncharacterized protein</fullName>
    </submittedName>
</protein>
<evidence type="ECO:0000256" key="1">
    <source>
        <dbReference type="SAM" id="MobiDB-lite"/>
    </source>
</evidence>
<sequence>MATPPQHNPFLPNTTPQRPNSSQSPNNSARKHEQQGRRPPPEHATRASDFSRKPLPCREFLHQQGIRAPRVPSTEHCNAQETAVRCSKPSS</sequence>
<reference evidence="2" key="2">
    <citation type="journal article" date="2015" name="Data Brief">
        <title>Shoot transcriptome of the giant reed, Arundo donax.</title>
        <authorList>
            <person name="Barrero R.A."/>
            <person name="Guerrero F.D."/>
            <person name="Moolhuijzen P."/>
            <person name="Goolsby J.A."/>
            <person name="Tidwell J."/>
            <person name="Bellgard S.E."/>
            <person name="Bellgard M.I."/>
        </authorList>
    </citation>
    <scope>NUCLEOTIDE SEQUENCE</scope>
    <source>
        <tissue evidence="2">Shoot tissue taken approximately 20 cm above the soil surface</tissue>
    </source>
</reference>
<dbReference type="EMBL" id="GBRH01240960">
    <property type="protein sequence ID" value="JAD56935.1"/>
    <property type="molecule type" value="Transcribed_RNA"/>
</dbReference>